<feature type="binding site" evidence="15">
    <location>
        <position position="681"/>
    </location>
    <ligand>
        <name>L-glutamate</name>
        <dbReference type="ChEBI" id="CHEBI:29985"/>
    </ligand>
</feature>
<name>A0AAU9TD38_EUPED</name>
<dbReference type="Pfam" id="PF01094">
    <property type="entry name" value="ANF_receptor"/>
    <property type="match status" value="1"/>
</dbReference>
<evidence type="ECO:0000256" key="19">
    <source>
        <dbReference type="SAM" id="Phobius"/>
    </source>
</evidence>
<keyword evidence="2" id="KW-0813">Transport</keyword>
<evidence type="ECO:0000256" key="16">
    <source>
        <dbReference type="PIRSR" id="PIRSR601508-2"/>
    </source>
</evidence>
<evidence type="ECO:0000256" key="2">
    <source>
        <dbReference type="ARBA" id="ARBA00022448"/>
    </source>
</evidence>
<feature type="chain" id="PRO_5043852128" evidence="20">
    <location>
        <begin position="24"/>
        <end position="918"/>
    </location>
</feature>
<keyword evidence="4 19" id="KW-0812">Transmembrane</keyword>
<dbReference type="PRINTS" id="PR00177">
    <property type="entry name" value="NMDARECEPTOR"/>
</dbReference>
<keyword evidence="7" id="KW-0406">Ion transport</keyword>
<reference evidence="23" key="1">
    <citation type="submission" date="2022-03" db="EMBL/GenBank/DDBJ databases">
        <authorList>
            <person name="Tunstrom K."/>
        </authorList>
    </citation>
    <scope>NUCLEOTIDE SEQUENCE</scope>
</reference>
<evidence type="ECO:0000313" key="24">
    <source>
        <dbReference type="Proteomes" id="UP001153954"/>
    </source>
</evidence>
<dbReference type="SMART" id="SM00918">
    <property type="entry name" value="Lig_chan-Glu_bd"/>
    <property type="match status" value="1"/>
</dbReference>
<dbReference type="Gene3D" id="1.10.287.70">
    <property type="match status" value="1"/>
</dbReference>
<evidence type="ECO:0000256" key="17">
    <source>
        <dbReference type="PIRSR" id="PIRSR601508-3"/>
    </source>
</evidence>
<keyword evidence="8 19" id="KW-0472">Membrane</keyword>
<feature type="binding site" evidence="15">
    <location>
        <position position="510"/>
    </location>
    <ligand>
        <name>L-glutamate</name>
        <dbReference type="ChEBI" id="CHEBI:29985"/>
    </ligand>
</feature>
<feature type="disulfide bond" evidence="17">
    <location>
        <begin position="744"/>
        <end position="801"/>
    </location>
</feature>
<comment type="similarity">
    <text evidence="1">Belongs to the glutamate-gated ion channel (TC 1.A.10.1) family.</text>
</comment>
<evidence type="ECO:0000256" key="8">
    <source>
        <dbReference type="ARBA" id="ARBA00023136"/>
    </source>
</evidence>
<evidence type="ECO:0000256" key="18">
    <source>
        <dbReference type="SAM" id="MobiDB-lite"/>
    </source>
</evidence>
<feature type="domain" description="Ionotropic glutamate receptor L-glutamate and glycine-binding" evidence="22">
    <location>
        <begin position="430"/>
        <end position="499"/>
    </location>
</feature>
<dbReference type="SUPFAM" id="SSF53822">
    <property type="entry name" value="Periplasmic binding protein-like I"/>
    <property type="match status" value="1"/>
</dbReference>
<evidence type="ECO:0000256" key="12">
    <source>
        <dbReference type="ARBA" id="ARBA00023286"/>
    </source>
</evidence>
<keyword evidence="9" id="KW-0675">Receptor</keyword>
<evidence type="ECO:0000259" key="22">
    <source>
        <dbReference type="SMART" id="SM00918"/>
    </source>
</evidence>
<evidence type="ECO:0000256" key="9">
    <source>
        <dbReference type="ARBA" id="ARBA00023170"/>
    </source>
</evidence>
<dbReference type="Proteomes" id="UP001153954">
    <property type="component" value="Unassembled WGS sequence"/>
</dbReference>
<dbReference type="AlphaFoldDB" id="A0AAU9TD38"/>
<dbReference type="GO" id="GO:0045211">
    <property type="term" value="C:postsynaptic membrane"/>
    <property type="evidence" value="ECO:0007669"/>
    <property type="project" value="UniProtKB-SubCell"/>
</dbReference>
<dbReference type="InterPro" id="IPR001828">
    <property type="entry name" value="ANF_lig-bd_rcpt"/>
</dbReference>
<keyword evidence="24" id="KW-1185">Reference proteome</keyword>
<dbReference type="Gene3D" id="3.40.50.2300">
    <property type="match status" value="2"/>
</dbReference>
<dbReference type="InterPro" id="IPR001508">
    <property type="entry name" value="Iono_Glu_rcpt_met"/>
</dbReference>
<dbReference type="InterPro" id="IPR015683">
    <property type="entry name" value="Ionotropic_Glu_rcpt"/>
</dbReference>
<dbReference type="FunFam" id="3.40.190.10:FF:000061">
    <property type="entry name" value="Glutamate receptor, ionotropic kainate"/>
    <property type="match status" value="1"/>
</dbReference>
<evidence type="ECO:0000256" key="20">
    <source>
        <dbReference type="SAM" id="SignalP"/>
    </source>
</evidence>
<sequence>MTNMVTFKVFLLLFVSDLLFTDGAHNILFPIGGLFNSKNLPDSEMVFDNIVKIGTTKVYHGRAIHSRVLDSYSTALELCPLTSDNKGFVALVDARPTHGICDITCLICNRLNISHLILGWEPPATLEHDSYTFSYHPPWELISKSYATLIKTLQWDKFTFLYEDDGSFLRLQEVINSWPYKQEQILYRKLDPNGDNRELFKYIIKVEHMSFHVLDCDVKNIQKYMEEIVKVENSTQYLSFILTALDAYTVDLKSVPDLRANVSTMHLTKLNDESWKDLDVDVEGRSVRLETALAADALHHLDKAIRSMGIATIDDSIRSQLVIEDPPSLCFRDSKADYEAVAWSLGSKLRDALLKTTCEGFTGTISFDTSGKRQNFILWYSKLNTESRFSYVGYWDSKMDVLVPQIDVTERSSARSSKNVIRIVSRNERPYFEIDETNATAKPRGYAVELTEKIFEYIKNKSKTREEFLYEFYRVKGDSYGNPIAGTKKWDGVIGELLEHNAELAICDLTITSDRNAVVDFSTPFMSLGISLLTKESEPLETNMFSFIEPLSLDVWLYLATTYIIVSFVLLICARMSQGDWVNPHPCNQNPENLQNIWSLYNCMWLTMGSIMTQGCDILPRAAGSRWVTGIWWFFALIVTASYTANMSTFLSANRRSNEIKDISELAGKTDIAYGTLYNASTYKFFENSNDTLYKKLWSVMKSAKPSVFTVSNDDGRDRVMRSKGKYAFFMESTSIEYYMQKYCNLKMIGKLDSKDYGIAMPKNSPYKSMIDSAILALQESGQLSELKKKWWEQDNDDKKCEKTEADKDDGGSLQMKNTSGIFLVLCVGGVIGTIVAIIDFLLHAHKICVKEKVTFKEAIASEWRASFNPRALHKPAAPPRSAAPSTATPSPLRERSQSRAVSVLRAASSFINFDEIY</sequence>
<evidence type="ECO:0000256" key="3">
    <source>
        <dbReference type="ARBA" id="ARBA00022475"/>
    </source>
</evidence>
<dbReference type="InterPro" id="IPR001320">
    <property type="entry name" value="Iontro_rcpt_C"/>
</dbReference>
<evidence type="ECO:0000256" key="6">
    <source>
        <dbReference type="ARBA" id="ARBA00023018"/>
    </source>
</evidence>
<evidence type="ECO:0000256" key="13">
    <source>
        <dbReference type="ARBA" id="ARBA00023303"/>
    </source>
</evidence>
<proteinExistence type="inferred from homology"/>
<evidence type="ECO:0000256" key="15">
    <source>
        <dbReference type="PIRSR" id="PIRSR601508-1"/>
    </source>
</evidence>
<dbReference type="EMBL" id="CAKOGL010000003">
    <property type="protein sequence ID" value="CAH2084746.1"/>
    <property type="molecule type" value="Genomic_DNA"/>
</dbReference>
<dbReference type="SUPFAM" id="SSF53850">
    <property type="entry name" value="Periplasmic binding protein-like II"/>
    <property type="match status" value="1"/>
</dbReference>
<feature type="transmembrane region" description="Helical" evidence="19">
    <location>
        <begin position="822"/>
        <end position="843"/>
    </location>
</feature>
<evidence type="ECO:0000256" key="4">
    <source>
        <dbReference type="ARBA" id="ARBA00022692"/>
    </source>
</evidence>
<feature type="binding site" evidence="15">
    <location>
        <position position="732"/>
    </location>
    <ligand>
        <name>L-glutamate</name>
        <dbReference type="ChEBI" id="CHEBI:29985"/>
    </ligand>
</feature>
<feature type="site" description="Crucial to convey clamshell closure to channel opening" evidence="16">
    <location>
        <position position="660"/>
    </location>
</feature>
<accession>A0AAU9TD38</accession>
<evidence type="ECO:0000259" key="21">
    <source>
        <dbReference type="SMART" id="SM00079"/>
    </source>
</evidence>
<organism evidence="23 24">
    <name type="scientific">Euphydryas editha</name>
    <name type="common">Edith's checkerspot</name>
    <dbReference type="NCBI Taxonomy" id="104508"/>
    <lineage>
        <taxon>Eukaryota</taxon>
        <taxon>Metazoa</taxon>
        <taxon>Ecdysozoa</taxon>
        <taxon>Arthropoda</taxon>
        <taxon>Hexapoda</taxon>
        <taxon>Insecta</taxon>
        <taxon>Pterygota</taxon>
        <taxon>Neoptera</taxon>
        <taxon>Endopterygota</taxon>
        <taxon>Lepidoptera</taxon>
        <taxon>Glossata</taxon>
        <taxon>Ditrysia</taxon>
        <taxon>Papilionoidea</taxon>
        <taxon>Nymphalidae</taxon>
        <taxon>Nymphalinae</taxon>
        <taxon>Euphydryas</taxon>
    </lineage>
</organism>
<evidence type="ECO:0000256" key="11">
    <source>
        <dbReference type="ARBA" id="ARBA00023257"/>
    </source>
</evidence>
<comment type="subcellular location">
    <subcellularLocation>
        <location evidence="14">Postsynaptic cell membrane</location>
        <topology evidence="14">Multi-pass membrane protein</topology>
    </subcellularLocation>
</comment>
<dbReference type="GO" id="GO:0015276">
    <property type="term" value="F:ligand-gated monoatomic ion channel activity"/>
    <property type="evidence" value="ECO:0007669"/>
    <property type="project" value="InterPro"/>
</dbReference>
<protein>
    <submittedName>
        <fullName evidence="23">Uncharacterized protein</fullName>
    </submittedName>
</protein>
<gene>
    <name evidence="23" type="ORF">EEDITHA_LOCUS1288</name>
</gene>
<dbReference type="SUPFAM" id="SSF81324">
    <property type="entry name" value="Voltage-gated potassium channels"/>
    <property type="match status" value="1"/>
</dbReference>
<comment type="caution">
    <text evidence="23">The sequence shown here is derived from an EMBL/GenBank/DDBJ whole genome shotgun (WGS) entry which is preliminary data.</text>
</comment>
<dbReference type="GO" id="GO:0038023">
    <property type="term" value="F:signaling receptor activity"/>
    <property type="evidence" value="ECO:0007669"/>
    <property type="project" value="InterPro"/>
</dbReference>
<evidence type="ECO:0000256" key="7">
    <source>
        <dbReference type="ARBA" id="ARBA00023065"/>
    </source>
</evidence>
<keyword evidence="5 19" id="KW-1133">Transmembrane helix</keyword>
<feature type="transmembrane region" description="Helical" evidence="19">
    <location>
        <begin position="555"/>
        <end position="574"/>
    </location>
</feature>
<evidence type="ECO:0000256" key="1">
    <source>
        <dbReference type="ARBA" id="ARBA00008685"/>
    </source>
</evidence>
<feature type="compositionally biased region" description="Low complexity" evidence="18">
    <location>
        <begin position="880"/>
        <end position="892"/>
    </location>
</feature>
<feature type="region of interest" description="Disordered" evidence="18">
    <location>
        <begin position="871"/>
        <end position="897"/>
    </location>
</feature>
<dbReference type="PANTHER" id="PTHR18966">
    <property type="entry name" value="IONOTROPIC GLUTAMATE RECEPTOR"/>
    <property type="match status" value="1"/>
</dbReference>
<keyword evidence="17" id="KW-1015">Disulfide bond</keyword>
<dbReference type="FunFam" id="1.10.287.70:FF:000010">
    <property type="entry name" value="Putative glutamate receptor ionotropic kainate 1"/>
    <property type="match status" value="1"/>
</dbReference>
<keyword evidence="11" id="KW-0628">Postsynaptic cell membrane</keyword>
<dbReference type="Gene3D" id="3.40.190.10">
    <property type="entry name" value="Periplasmic binding protein-like II"/>
    <property type="match status" value="2"/>
</dbReference>
<feature type="transmembrane region" description="Helical" evidence="19">
    <location>
        <begin position="631"/>
        <end position="651"/>
    </location>
</feature>
<evidence type="ECO:0000256" key="5">
    <source>
        <dbReference type="ARBA" id="ARBA00022989"/>
    </source>
</evidence>
<feature type="domain" description="Ionotropic glutamate receptor C-terminal" evidence="21">
    <location>
        <begin position="420"/>
        <end position="794"/>
    </location>
</feature>
<feature type="transmembrane region" description="Helical" evidence="19">
    <location>
        <begin position="594"/>
        <end position="611"/>
    </location>
</feature>
<dbReference type="InterPro" id="IPR028082">
    <property type="entry name" value="Peripla_BP_I"/>
</dbReference>
<keyword evidence="10" id="KW-0325">Glycoprotein</keyword>
<evidence type="ECO:0000256" key="10">
    <source>
        <dbReference type="ARBA" id="ARBA00023180"/>
    </source>
</evidence>
<dbReference type="InterPro" id="IPR019594">
    <property type="entry name" value="Glu/Gly-bd"/>
</dbReference>
<evidence type="ECO:0000256" key="14">
    <source>
        <dbReference type="ARBA" id="ARBA00034104"/>
    </source>
</evidence>
<keyword evidence="20" id="KW-0732">Signal</keyword>
<evidence type="ECO:0000313" key="23">
    <source>
        <dbReference type="EMBL" id="CAH2084746.1"/>
    </source>
</evidence>
<feature type="binding site" evidence="15">
    <location>
        <position position="515"/>
    </location>
    <ligand>
        <name>L-glutamate</name>
        <dbReference type="ChEBI" id="CHEBI:29985"/>
    </ligand>
</feature>
<feature type="binding site" evidence="15">
    <location>
        <position position="682"/>
    </location>
    <ligand>
        <name>L-glutamate</name>
        <dbReference type="ChEBI" id="CHEBI:29985"/>
    </ligand>
</feature>
<dbReference type="Pfam" id="PF00060">
    <property type="entry name" value="Lig_chan"/>
    <property type="match status" value="1"/>
</dbReference>
<keyword evidence="6" id="KW-0770">Synapse</keyword>
<dbReference type="Pfam" id="PF10613">
    <property type="entry name" value="Lig_chan-Glu_bd"/>
    <property type="match status" value="1"/>
</dbReference>
<feature type="signal peptide" evidence="20">
    <location>
        <begin position="1"/>
        <end position="23"/>
    </location>
</feature>
<dbReference type="SMART" id="SM00079">
    <property type="entry name" value="PBPe"/>
    <property type="match status" value="1"/>
</dbReference>
<keyword evidence="12" id="KW-1071">Ligand-gated ion channel</keyword>
<keyword evidence="3" id="KW-1003">Cell membrane</keyword>
<keyword evidence="13" id="KW-0407">Ion channel</keyword>